<dbReference type="PANTHER" id="PTHR42792">
    <property type="entry name" value="FLAGELLIN"/>
    <property type="match status" value="1"/>
</dbReference>
<feature type="domain" description="Flagellin N-terminal" evidence="6">
    <location>
        <begin position="3"/>
        <end position="139"/>
    </location>
</feature>
<sequence length="290" mass="31953">MVINNNISAINAQRTLKFRQVDLKKDAAQISSGMRINQAGDDASGLAVSEKMRTQIRGLRMAERNTQDGISFIQTTEGYLEETTNILQRIRELAIQAANGIYTDEDRLYVQIEVSQLVDEIDRVASQAQFNKLNMLTGRFARSTGENTPTASMWLHIGANMDERKRVYIGTMNSQALGLKNPVGPAVTATFISVSSPAKANSVIGMVDEALLKVLKQRSDLGAYQNRLEMTAQGLMVGFENMQASESRIRDTDMAEASVKLAKDQILNQANLSMLAQANQLPQGALRLLQ</sequence>
<evidence type="ECO:0000256" key="1">
    <source>
        <dbReference type="ARBA" id="ARBA00004095"/>
    </source>
</evidence>
<comment type="subcellular location">
    <subcellularLocation>
        <location evidence="5">Periplasmic flagellum</location>
    </subcellularLocation>
    <subcellularLocation>
        <location evidence="5">Periplasm</location>
    </subcellularLocation>
</comment>
<dbReference type="InterPro" id="IPR042187">
    <property type="entry name" value="Flagellin_C_sub2"/>
</dbReference>
<dbReference type="GO" id="GO:0055040">
    <property type="term" value="C:periplasmic flagellum"/>
    <property type="evidence" value="ECO:0007669"/>
    <property type="project" value="UniProtKB-SubCell"/>
</dbReference>
<dbReference type="PANTHER" id="PTHR42792:SF2">
    <property type="entry name" value="FLAGELLIN"/>
    <property type="match status" value="1"/>
</dbReference>
<proteinExistence type="inferred from homology"/>
<dbReference type="Gene3D" id="6.10.10.10">
    <property type="entry name" value="Flagellar export chaperone, C-terminal domain"/>
    <property type="match status" value="1"/>
</dbReference>
<name>A0A0G4K7S6_9SPIR</name>
<dbReference type="Proteomes" id="UP000043763">
    <property type="component" value="Unassembled WGS sequence"/>
</dbReference>
<reference evidence="9" key="1">
    <citation type="submission" date="2015-04" db="EMBL/GenBank/DDBJ databases">
        <authorList>
            <person name="Mushtaq Mamoona"/>
        </authorList>
    </citation>
    <scope>NUCLEOTIDE SEQUENCE [LARGE SCALE GENOMIC DNA]</scope>
    <source>
        <strain evidence="9">AN4859/03</strain>
    </source>
</reference>
<evidence type="ECO:0000256" key="5">
    <source>
        <dbReference type="RuleBase" id="RU362073"/>
    </source>
</evidence>
<keyword evidence="8" id="KW-0282">Flagellum</keyword>
<evidence type="ECO:0000259" key="6">
    <source>
        <dbReference type="Pfam" id="PF00669"/>
    </source>
</evidence>
<keyword evidence="4 5" id="KW-0975">Bacterial flagellum</keyword>
<evidence type="ECO:0000259" key="7">
    <source>
        <dbReference type="Pfam" id="PF00700"/>
    </source>
</evidence>
<dbReference type="GO" id="GO:0005198">
    <property type="term" value="F:structural molecule activity"/>
    <property type="evidence" value="ECO:0007669"/>
    <property type="project" value="UniProtKB-UniRule"/>
</dbReference>
<keyword evidence="3 5" id="KW-0574">Periplasm</keyword>
<keyword evidence="8" id="KW-0966">Cell projection</keyword>
<feature type="domain" description="Flagellin C-terminal" evidence="7">
    <location>
        <begin position="204"/>
        <end position="289"/>
    </location>
</feature>
<dbReference type="InterPro" id="IPR046358">
    <property type="entry name" value="Flagellin_C"/>
</dbReference>
<comment type="similarity">
    <text evidence="2 5">Belongs to the bacterial flagellin family.</text>
</comment>
<organism evidence="8 9">
    <name type="scientific">Brachyspira suanatina</name>
    <dbReference type="NCBI Taxonomy" id="381802"/>
    <lineage>
        <taxon>Bacteria</taxon>
        <taxon>Pseudomonadati</taxon>
        <taxon>Spirochaetota</taxon>
        <taxon>Spirochaetia</taxon>
        <taxon>Brachyspirales</taxon>
        <taxon>Brachyspiraceae</taxon>
        <taxon>Brachyspira</taxon>
    </lineage>
</organism>
<dbReference type="PRINTS" id="PR00207">
    <property type="entry name" value="FLAGELLIN"/>
</dbReference>
<gene>
    <name evidence="8" type="primary">flaB2</name>
    <name evidence="8" type="ORF">BRSU_1727</name>
</gene>
<dbReference type="Pfam" id="PF00700">
    <property type="entry name" value="Flagellin_C"/>
    <property type="match status" value="1"/>
</dbReference>
<comment type="function">
    <text evidence="1 5">Component of the core of the flagella.</text>
</comment>
<dbReference type="InterPro" id="IPR001029">
    <property type="entry name" value="Flagellin_N"/>
</dbReference>
<evidence type="ECO:0000256" key="2">
    <source>
        <dbReference type="ARBA" id="ARBA00005709"/>
    </source>
</evidence>
<keyword evidence="9" id="KW-1185">Reference proteome</keyword>
<protein>
    <recommendedName>
        <fullName evidence="5">Flagellin</fullName>
    </recommendedName>
</protein>
<dbReference type="Gene3D" id="1.20.1330.10">
    <property type="entry name" value="f41 fragment of flagellin, N-terminal domain"/>
    <property type="match status" value="1"/>
</dbReference>
<dbReference type="EMBL" id="CVLB01000001">
    <property type="protein sequence ID" value="CRF33872.1"/>
    <property type="molecule type" value="Genomic_DNA"/>
</dbReference>
<evidence type="ECO:0000313" key="8">
    <source>
        <dbReference type="EMBL" id="CRF33872.1"/>
    </source>
</evidence>
<evidence type="ECO:0000256" key="3">
    <source>
        <dbReference type="ARBA" id="ARBA00022764"/>
    </source>
</evidence>
<evidence type="ECO:0000313" key="9">
    <source>
        <dbReference type="Proteomes" id="UP000043763"/>
    </source>
</evidence>
<dbReference type="AlphaFoldDB" id="A0A0G4K7S6"/>
<dbReference type="SUPFAM" id="SSF64518">
    <property type="entry name" value="Phase 1 flagellin"/>
    <property type="match status" value="1"/>
</dbReference>
<dbReference type="InterPro" id="IPR001492">
    <property type="entry name" value="Flagellin"/>
</dbReference>
<dbReference type="OrthoDB" id="9796789at2"/>
<dbReference type="Pfam" id="PF00669">
    <property type="entry name" value="Flagellin_N"/>
    <property type="match status" value="1"/>
</dbReference>
<evidence type="ECO:0000256" key="4">
    <source>
        <dbReference type="ARBA" id="ARBA00023143"/>
    </source>
</evidence>
<accession>A0A0G4K7S6</accession>
<keyword evidence="8" id="KW-0969">Cilium</keyword>
<dbReference type="RefSeq" id="WP_048594913.1">
    <property type="nucleotide sequence ID" value="NZ_CVLB01000001.1"/>
</dbReference>